<dbReference type="PATRIC" id="fig|1359175.3.peg.2428"/>
<keyword evidence="4 5" id="KW-0234">DNA repair</keyword>
<dbReference type="Gene3D" id="2.40.50.140">
    <property type="entry name" value="Nucleic acid-binding proteins"/>
    <property type="match status" value="1"/>
</dbReference>
<dbReference type="PANTHER" id="PTHR10302">
    <property type="entry name" value="SINGLE-STRANDED DNA-BINDING PROTEIN"/>
    <property type="match status" value="1"/>
</dbReference>
<evidence type="ECO:0000256" key="1">
    <source>
        <dbReference type="ARBA" id="ARBA00022763"/>
    </source>
</evidence>
<comment type="function">
    <text evidence="5">Plays an important role in DNA replication, recombination and repair. Binds to ssDNA and to an array of partner proteins to recruit them to their sites of action during DNA metabolism.</text>
</comment>
<dbReference type="GO" id="GO:0006281">
    <property type="term" value="P:DNA repair"/>
    <property type="evidence" value="ECO:0007669"/>
    <property type="project" value="UniProtKB-UniRule"/>
</dbReference>
<dbReference type="CDD" id="cd04496">
    <property type="entry name" value="SSB_OBF"/>
    <property type="match status" value="1"/>
</dbReference>
<organism evidence="8 9">
    <name type="scientific">Orientia tsutsugamushi str. TA716</name>
    <dbReference type="NCBI Taxonomy" id="1359175"/>
    <lineage>
        <taxon>Bacteria</taxon>
        <taxon>Pseudomonadati</taxon>
        <taxon>Pseudomonadota</taxon>
        <taxon>Alphaproteobacteria</taxon>
        <taxon>Rickettsiales</taxon>
        <taxon>Rickettsiaceae</taxon>
        <taxon>Rickettsieae</taxon>
        <taxon>Orientia</taxon>
    </lineage>
</organism>
<evidence type="ECO:0000256" key="4">
    <source>
        <dbReference type="ARBA" id="ARBA00023204"/>
    </source>
</evidence>
<evidence type="ECO:0000256" key="6">
    <source>
        <dbReference type="PIRNR" id="PIRNR002070"/>
    </source>
</evidence>
<dbReference type="Pfam" id="PF00436">
    <property type="entry name" value="SSB"/>
    <property type="match status" value="1"/>
</dbReference>
<comment type="subunit">
    <text evidence="5">Homotetramer.</text>
</comment>
<evidence type="ECO:0000256" key="3">
    <source>
        <dbReference type="ARBA" id="ARBA00023172"/>
    </source>
</evidence>
<gene>
    <name evidence="8" type="primary">ssb4</name>
    <name evidence="8" type="ORF">OTSTA716_0283</name>
</gene>
<keyword evidence="3 5" id="KW-0233">DNA recombination</keyword>
<dbReference type="PIRSF" id="PIRSF002070">
    <property type="entry name" value="SSB"/>
    <property type="match status" value="1"/>
</dbReference>
<evidence type="ECO:0000256" key="7">
    <source>
        <dbReference type="SAM" id="MobiDB-lite"/>
    </source>
</evidence>
<accession>A0A0F3PBF7</accession>
<evidence type="ECO:0000313" key="9">
    <source>
        <dbReference type="Proteomes" id="UP000033671"/>
    </source>
</evidence>
<dbReference type="GO" id="GO:0006310">
    <property type="term" value="P:DNA recombination"/>
    <property type="evidence" value="ECO:0007669"/>
    <property type="project" value="UniProtKB-UniRule"/>
</dbReference>
<keyword evidence="2 5" id="KW-0238">DNA-binding</keyword>
<dbReference type="InterPro" id="IPR011344">
    <property type="entry name" value="ssDNA-bd"/>
</dbReference>
<dbReference type="NCBIfam" id="TIGR00621">
    <property type="entry name" value="ssb"/>
    <property type="match status" value="1"/>
</dbReference>
<dbReference type="PANTHER" id="PTHR10302:SF0">
    <property type="entry name" value="SINGLE-STRANDED DNA-BINDING PROTEIN, MITOCHONDRIAL"/>
    <property type="match status" value="1"/>
</dbReference>
<dbReference type="InterPro" id="IPR000424">
    <property type="entry name" value="Primosome_PriB/ssb"/>
</dbReference>
<feature type="DNA-binding region" evidence="5">
    <location>
        <begin position="54"/>
        <end position="60"/>
    </location>
</feature>
<dbReference type="InterPro" id="IPR012340">
    <property type="entry name" value="NA-bd_OB-fold"/>
</dbReference>
<dbReference type="RefSeq" id="WP_045916626.1">
    <property type="nucleotide sequence ID" value="NZ_LAOA01000006.1"/>
</dbReference>
<dbReference type="GO" id="GO:0009295">
    <property type="term" value="C:nucleoid"/>
    <property type="evidence" value="ECO:0007669"/>
    <property type="project" value="TreeGrafter"/>
</dbReference>
<reference evidence="8 9" key="1">
    <citation type="submission" date="2015-01" db="EMBL/GenBank/DDBJ databases">
        <title>Genome Sequencing of Rickettsiales.</title>
        <authorList>
            <person name="Daugherty S.C."/>
            <person name="Su Q."/>
            <person name="Abolude K."/>
            <person name="Beier-Sexton M."/>
            <person name="Carlyon J.A."/>
            <person name="Carter R."/>
            <person name="Day N.P."/>
            <person name="Dumler S.J."/>
            <person name="Dyachenko V."/>
            <person name="Godinez A."/>
            <person name="Kurtti T.J."/>
            <person name="Lichay M."/>
            <person name="Mullins K.E."/>
            <person name="Ott S."/>
            <person name="Pappas-Brown V."/>
            <person name="Paris D.H."/>
            <person name="Patel P."/>
            <person name="Richards A.L."/>
            <person name="Sadzewicz L."/>
            <person name="Sears K."/>
            <person name="Seidman D."/>
            <person name="Sengamalay N."/>
            <person name="Stenos J."/>
            <person name="Tallon L.J."/>
            <person name="Vincent G."/>
            <person name="Fraser C.M."/>
            <person name="Munderloh U."/>
            <person name="Dunning-Hotopp J.C."/>
        </authorList>
    </citation>
    <scope>NUCLEOTIDE SEQUENCE [LARGE SCALE GENOMIC DNA]</scope>
    <source>
        <strain evidence="8 9">TA716</strain>
    </source>
</reference>
<dbReference type="Proteomes" id="UP000033671">
    <property type="component" value="Unassembled WGS sequence"/>
</dbReference>
<protein>
    <recommendedName>
        <fullName evidence="5 6">Single-stranded DNA-binding protein</fullName>
        <shortName evidence="5">SSB</shortName>
    </recommendedName>
</protein>
<evidence type="ECO:0000256" key="2">
    <source>
        <dbReference type="ARBA" id="ARBA00023125"/>
    </source>
</evidence>
<feature type="compositionally biased region" description="Polar residues" evidence="7">
    <location>
        <begin position="126"/>
        <end position="140"/>
    </location>
</feature>
<dbReference type="EMBL" id="LAOA01000006">
    <property type="protein sequence ID" value="KJV77282.1"/>
    <property type="molecule type" value="Genomic_DNA"/>
</dbReference>
<dbReference type="AlphaFoldDB" id="A0A0F3PBF7"/>
<dbReference type="GO" id="GO:0003697">
    <property type="term" value="F:single-stranded DNA binding"/>
    <property type="evidence" value="ECO:0007669"/>
    <property type="project" value="UniProtKB-UniRule"/>
</dbReference>
<dbReference type="HAMAP" id="MF_00984">
    <property type="entry name" value="SSB"/>
    <property type="match status" value="1"/>
</dbReference>
<feature type="short sequence motif" description="Important for interaction with partner proteins" evidence="5">
    <location>
        <begin position="150"/>
        <end position="155"/>
    </location>
</feature>
<comment type="caution">
    <text evidence="8">The sequence shown here is derived from an EMBL/GenBank/DDBJ whole genome shotgun (WGS) entry which is preliminary data.</text>
</comment>
<keyword evidence="5" id="KW-0235">DNA replication</keyword>
<evidence type="ECO:0000313" key="8">
    <source>
        <dbReference type="EMBL" id="KJV77282.1"/>
    </source>
</evidence>
<keyword evidence="1 5" id="KW-0227">DNA damage</keyword>
<feature type="region of interest" description="Disordered" evidence="7">
    <location>
        <begin position="120"/>
        <end position="155"/>
    </location>
</feature>
<proteinExistence type="inferred from homology"/>
<dbReference type="PROSITE" id="PS50935">
    <property type="entry name" value="SSB"/>
    <property type="match status" value="1"/>
</dbReference>
<sequence length="155" mass="17351">MAGSLNRVTLIGNLGHDPEIRKTNDGKEIAAFSLATTETWRDKHSNEKKEKTEWHRIVVFNDGIVNIIKSYVKKGSKVLIEGSLQTRKWQDSSGQEKYTTEIVLQNYNASLILLDSKSSSDASSLHTKTPNDTLSVQNKTQSNLSQSLDDDDLPF</sequence>
<dbReference type="GO" id="GO:0006260">
    <property type="term" value="P:DNA replication"/>
    <property type="evidence" value="ECO:0007669"/>
    <property type="project" value="UniProtKB-UniRule"/>
</dbReference>
<name>A0A0F3PBF7_ORITS</name>
<dbReference type="SUPFAM" id="SSF50249">
    <property type="entry name" value="Nucleic acid-binding proteins"/>
    <property type="match status" value="1"/>
</dbReference>
<evidence type="ECO:0000256" key="5">
    <source>
        <dbReference type="HAMAP-Rule" id="MF_00984"/>
    </source>
</evidence>